<dbReference type="PROSITE" id="PS50977">
    <property type="entry name" value="HTH_TETR_2"/>
    <property type="match status" value="1"/>
</dbReference>
<reference evidence="6 7" key="1">
    <citation type="submission" date="2020-11" db="EMBL/GenBank/DDBJ databases">
        <title>Streptomyces spirodelae sp. nov., isolated from duckweed.</title>
        <authorList>
            <person name="Saimee Y."/>
            <person name="Duangmal K."/>
        </authorList>
    </citation>
    <scope>NUCLEOTIDE SEQUENCE [LARGE SCALE GENOMIC DNA]</scope>
    <source>
        <strain evidence="6 7">S16-07</strain>
    </source>
</reference>
<dbReference type="InterPro" id="IPR036271">
    <property type="entry name" value="Tet_transcr_reg_TetR-rel_C_sf"/>
</dbReference>
<dbReference type="PANTHER" id="PTHR30055:SF234">
    <property type="entry name" value="HTH-TYPE TRANSCRIPTIONAL REGULATOR BETI"/>
    <property type="match status" value="1"/>
</dbReference>
<evidence type="ECO:0000313" key="6">
    <source>
        <dbReference type="EMBL" id="MBO8191536.1"/>
    </source>
</evidence>
<evidence type="ECO:0000256" key="4">
    <source>
        <dbReference type="PROSITE-ProRule" id="PRU00335"/>
    </source>
</evidence>
<organism evidence="6 7">
    <name type="scientific">Streptomyces oryzae</name>
    <dbReference type="NCBI Taxonomy" id="1434886"/>
    <lineage>
        <taxon>Bacteria</taxon>
        <taxon>Bacillati</taxon>
        <taxon>Actinomycetota</taxon>
        <taxon>Actinomycetes</taxon>
        <taxon>Kitasatosporales</taxon>
        <taxon>Streptomycetaceae</taxon>
        <taxon>Streptomyces</taxon>
    </lineage>
</organism>
<feature type="domain" description="HTH tetR-type" evidence="5">
    <location>
        <begin position="22"/>
        <end position="82"/>
    </location>
</feature>
<comment type="caution">
    <text evidence="6">The sequence shown here is derived from an EMBL/GenBank/DDBJ whole genome shotgun (WGS) entry which is preliminary data.</text>
</comment>
<dbReference type="EMBL" id="JADKMA010000025">
    <property type="protein sequence ID" value="MBO8191536.1"/>
    <property type="molecule type" value="Genomic_DNA"/>
</dbReference>
<evidence type="ECO:0000256" key="2">
    <source>
        <dbReference type="ARBA" id="ARBA00023125"/>
    </source>
</evidence>
<dbReference type="SUPFAM" id="SSF46689">
    <property type="entry name" value="Homeodomain-like"/>
    <property type="match status" value="1"/>
</dbReference>
<dbReference type="InterPro" id="IPR009057">
    <property type="entry name" value="Homeodomain-like_sf"/>
</dbReference>
<proteinExistence type="predicted"/>
<dbReference type="RefSeq" id="WP_209238634.1">
    <property type="nucleotide sequence ID" value="NZ_JADKMA010000025.1"/>
</dbReference>
<dbReference type="SUPFAM" id="SSF48498">
    <property type="entry name" value="Tetracyclin repressor-like, C-terminal domain"/>
    <property type="match status" value="1"/>
</dbReference>
<dbReference type="PANTHER" id="PTHR30055">
    <property type="entry name" value="HTH-TYPE TRANSCRIPTIONAL REGULATOR RUTR"/>
    <property type="match status" value="1"/>
</dbReference>
<keyword evidence="2 4" id="KW-0238">DNA-binding</keyword>
<accession>A0ABS3X851</accession>
<keyword evidence="7" id="KW-1185">Reference proteome</keyword>
<evidence type="ECO:0000313" key="7">
    <source>
        <dbReference type="Proteomes" id="UP001519064"/>
    </source>
</evidence>
<evidence type="ECO:0000256" key="1">
    <source>
        <dbReference type="ARBA" id="ARBA00023015"/>
    </source>
</evidence>
<keyword evidence="1" id="KW-0805">Transcription regulation</keyword>
<gene>
    <name evidence="6" type="ORF">ITI46_07500</name>
</gene>
<dbReference type="Proteomes" id="UP001519064">
    <property type="component" value="Unassembled WGS sequence"/>
</dbReference>
<sequence>MEQDEPPAGHARDEGLRALGVQRTRQRILTAARHHLIAVGYRSLSLEQVATDAEVTRVTIYRQFGSKLGLLDAVAEDLAQRAGVVAGMHAAAALDDPVAAFRAMVSETCRFWNTDPDLFRRLVSLSAVDPEAHRVISSREQWRVGQVAEFVARLAEADRLRSPFGPDDAGVTVAATTSFTTCDDIATRLLIDHDRLDNLLLPMLNGVVRLGRH</sequence>
<keyword evidence="3" id="KW-0804">Transcription</keyword>
<evidence type="ECO:0000256" key="3">
    <source>
        <dbReference type="ARBA" id="ARBA00023163"/>
    </source>
</evidence>
<evidence type="ECO:0000259" key="5">
    <source>
        <dbReference type="PROSITE" id="PS50977"/>
    </source>
</evidence>
<name>A0ABS3X851_9ACTN</name>
<feature type="DNA-binding region" description="H-T-H motif" evidence="4">
    <location>
        <begin position="45"/>
        <end position="64"/>
    </location>
</feature>
<dbReference type="InterPro" id="IPR050109">
    <property type="entry name" value="HTH-type_TetR-like_transc_reg"/>
</dbReference>
<dbReference type="Pfam" id="PF00440">
    <property type="entry name" value="TetR_N"/>
    <property type="match status" value="1"/>
</dbReference>
<dbReference type="Gene3D" id="1.10.357.10">
    <property type="entry name" value="Tetracycline Repressor, domain 2"/>
    <property type="match status" value="1"/>
</dbReference>
<dbReference type="InterPro" id="IPR001647">
    <property type="entry name" value="HTH_TetR"/>
</dbReference>
<protein>
    <submittedName>
        <fullName evidence="6">TetR/AcrR family transcriptional regulator</fullName>
    </submittedName>
</protein>